<comment type="caution">
    <text evidence="9">The sequence shown here is derived from an EMBL/GenBank/DDBJ whole genome shotgun (WGS) entry which is preliminary data.</text>
</comment>
<dbReference type="PANTHER" id="PTHR36562">
    <property type="entry name" value="SERINE/ARGININE REPETITIVE MATRIX 2"/>
    <property type="match status" value="1"/>
</dbReference>
<evidence type="ECO:0000256" key="3">
    <source>
        <dbReference type="ARBA" id="ARBA00022664"/>
    </source>
</evidence>
<comment type="subcellular location">
    <subcellularLocation>
        <location evidence="1">Nucleus</location>
    </subcellularLocation>
</comment>
<keyword evidence="4" id="KW-0747">Spliceosome</keyword>
<dbReference type="EMBL" id="BDQV01000239">
    <property type="protein sequence ID" value="GAY60594.1"/>
    <property type="molecule type" value="Genomic_DNA"/>
</dbReference>
<dbReference type="InterPro" id="IPR051372">
    <property type="entry name" value="CWC21"/>
</dbReference>
<evidence type="ECO:0000256" key="2">
    <source>
        <dbReference type="ARBA" id="ARBA00005954"/>
    </source>
</evidence>
<feature type="compositionally biased region" description="Basic residues" evidence="7">
    <location>
        <begin position="246"/>
        <end position="255"/>
    </location>
</feature>
<feature type="compositionally biased region" description="Basic and acidic residues" evidence="7">
    <location>
        <begin position="697"/>
        <end position="742"/>
    </location>
</feature>
<proteinExistence type="inferred from homology"/>
<keyword evidence="10" id="KW-1185">Reference proteome</keyword>
<feature type="compositionally biased region" description="Basic and acidic residues" evidence="7">
    <location>
        <begin position="193"/>
        <end position="207"/>
    </location>
</feature>
<accession>A0A2H5Q7I6</accession>
<dbReference type="CDD" id="cd21373">
    <property type="entry name" value="cwf21_SRRM2-like"/>
    <property type="match status" value="1"/>
</dbReference>
<feature type="compositionally biased region" description="Basic residues" evidence="7">
    <location>
        <begin position="298"/>
        <end position="312"/>
    </location>
</feature>
<feature type="compositionally biased region" description="Basic and acidic residues" evidence="7">
    <location>
        <begin position="387"/>
        <end position="401"/>
    </location>
</feature>
<feature type="compositionally biased region" description="Basic and acidic residues" evidence="7">
    <location>
        <begin position="467"/>
        <end position="478"/>
    </location>
</feature>
<organism evidence="9 10">
    <name type="scientific">Citrus unshiu</name>
    <name type="common">Satsuma mandarin</name>
    <name type="synonym">Citrus nobilis var. unshiu</name>
    <dbReference type="NCBI Taxonomy" id="55188"/>
    <lineage>
        <taxon>Eukaryota</taxon>
        <taxon>Viridiplantae</taxon>
        <taxon>Streptophyta</taxon>
        <taxon>Embryophyta</taxon>
        <taxon>Tracheophyta</taxon>
        <taxon>Spermatophyta</taxon>
        <taxon>Magnoliopsida</taxon>
        <taxon>eudicotyledons</taxon>
        <taxon>Gunneridae</taxon>
        <taxon>Pentapetalae</taxon>
        <taxon>rosids</taxon>
        <taxon>malvids</taxon>
        <taxon>Sapindales</taxon>
        <taxon>Rutaceae</taxon>
        <taxon>Aurantioideae</taxon>
        <taxon>Citrus</taxon>
    </lineage>
</organism>
<feature type="compositionally biased region" description="Basic residues" evidence="7">
    <location>
        <begin position="268"/>
        <end position="281"/>
    </location>
</feature>
<dbReference type="GO" id="GO:0008380">
    <property type="term" value="P:RNA splicing"/>
    <property type="evidence" value="ECO:0007669"/>
    <property type="project" value="UniProtKB-KW"/>
</dbReference>
<evidence type="ECO:0000256" key="6">
    <source>
        <dbReference type="ARBA" id="ARBA00023242"/>
    </source>
</evidence>
<evidence type="ECO:0000256" key="4">
    <source>
        <dbReference type="ARBA" id="ARBA00022728"/>
    </source>
</evidence>
<feature type="domain" description="CWF21" evidence="8">
    <location>
        <begin position="58"/>
        <end position="103"/>
    </location>
</feature>
<dbReference type="InterPro" id="IPR013170">
    <property type="entry name" value="mRNA_splic_Cwf21_dom"/>
</dbReference>
<evidence type="ECO:0000256" key="1">
    <source>
        <dbReference type="ARBA" id="ARBA00004123"/>
    </source>
</evidence>
<gene>
    <name evidence="9" type="ORF">CUMW_203250</name>
</gene>
<keyword evidence="5" id="KW-0508">mRNA splicing</keyword>
<feature type="compositionally biased region" description="Basic and acidic residues" evidence="7">
    <location>
        <begin position="754"/>
        <end position="878"/>
    </location>
</feature>
<dbReference type="GO" id="GO:0006397">
    <property type="term" value="P:mRNA processing"/>
    <property type="evidence" value="ECO:0007669"/>
    <property type="project" value="UniProtKB-KW"/>
</dbReference>
<dbReference type="SMART" id="SM01115">
    <property type="entry name" value="cwf21"/>
    <property type="match status" value="1"/>
</dbReference>
<sequence>MYNGIGLQTPRGSGTNGYIQTNKFFVKAKTGRVTDSVKGFEAGQGTAGVTRKPNQEILEHERKRQIQLKLVVLEDKLVDQGYTEAEIAEKLEEARKTLEVASASAESGGPAADAKEPAILPLLSAARGLLNHFLDGFVLEAYMVSETETHKIAARKEKQMEMFRAALGIGTIEASEQGAEGSDVAPRNGRKNASNDDGKWHEKSEHAFLDRENVRKRRVIEEGEIVEDDQKKTVKDEKIKKDETRHHKGNGRKRRHGDDSSDSDSSSKHARRMPKKNRKVSQRSESESDSDSDSESPKKRRNSSKKHKKSRQHSSDGSDNSSSDDAGSSKHARAVPKKNRKVSLRSDSESDSDSDGESPKKRRNSSKKHKKSRKHSIDSSDYSSSDDTGKVSSMKEVEKYGKSHRRHDSDNGSDFDEDSSKHRTRKGSRHVKASVRHDSEDDFDNGIGMEKDKSHLEKRGNQLGGSRRGERENFDLRSHQKSNYDSYGKNRQGYDVDDADVIKRRSRRNDTDDDSGNKIEKRRISRRHNSDNENSDSSYGRKNYKASLGRPEAIENESPLDNSNRNRSESDKGSGDGDSDSSASDYGRKKSGKNRVGENRTGSGNGMSGRSGRSDHGYSPAGSDRKRERNGRKDDDMLDALRKLEERSLYQYERDAADMGRSTYEHQEMRMAKRKYDEANREERPEARLRSSIVGKDAMHEGHHADAKPESELNARPRGNEDGRRGDDEDSKEHAGFRRQNMDEEEARGGRHRRAEEHKYGRHGKDHEELQRESQRHGRGEEEERGSRRHGRGEEEERGSRRLGRGEEEERRSRRHERGEEEERRSRKHGRGEGEVQESKGNELDKQADYSKRVRYDDSRSSERRRYAYKHEDDRGRR</sequence>
<feature type="compositionally biased region" description="Basic residues" evidence="7">
    <location>
        <begin position="360"/>
        <end position="374"/>
    </location>
</feature>
<dbReference type="STRING" id="55188.A0A2H5Q7I6"/>
<feature type="compositionally biased region" description="Basic and acidic residues" evidence="7">
    <location>
        <begin position="449"/>
        <end position="460"/>
    </location>
</feature>
<feature type="compositionally biased region" description="Low complexity" evidence="7">
    <location>
        <begin position="315"/>
        <end position="326"/>
    </location>
</feature>
<dbReference type="Proteomes" id="UP000236630">
    <property type="component" value="Unassembled WGS sequence"/>
</dbReference>
<evidence type="ECO:0000256" key="7">
    <source>
        <dbReference type="SAM" id="MobiDB-lite"/>
    </source>
</evidence>
<evidence type="ECO:0000313" key="10">
    <source>
        <dbReference type="Proteomes" id="UP000236630"/>
    </source>
</evidence>
<dbReference type="PANTHER" id="PTHR36562:SF5">
    <property type="entry name" value="SERINE_ARGININE REPETITIVE MATRIX 2"/>
    <property type="match status" value="1"/>
</dbReference>
<evidence type="ECO:0000259" key="8">
    <source>
        <dbReference type="SMART" id="SM01115"/>
    </source>
</evidence>
<reference evidence="9 10" key="1">
    <citation type="journal article" date="2017" name="Front. Genet.">
        <title>Draft sequencing of the heterozygous diploid genome of Satsuma (Citrus unshiu Marc.) using a hybrid assembly approach.</title>
        <authorList>
            <person name="Shimizu T."/>
            <person name="Tanizawa Y."/>
            <person name="Mochizuki T."/>
            <person name="Nagasaki H."/>
            <person name="Yoshioka T."/>
            <person name="Toyoda A."/>
            <person name="Fujiyama A."/>
            <person name="Kaminuma E."/>
            <person name="Nakamura Y."/>
        </authorList>
    </citation>
    <scope>NUCLEOTIDE SEQUENCE [LARGE SCALE GENOMIC DNA]</scope>
    <source>
        <strain evidence="10">cv. Miyagawa wase</strain>
    </source>
</reference>
<dbReference type="Pfam" id="PF08312">
    <property type="entry name" value="cwf21"/>
    <property type="match status" value="1"/>
</dbReference>
<dbReference type="AlphaFoldDB" id="A0A2H5Q7I6"/>
<feature type="compositionally biased region" description="Basic and acidic residues" evidence="7">
    <location>
        <begin position="230"/>
        <end position="245"/>
    </location>
</feature>
<feature type="compositionally biased region" description="Basic residues" evidence="7">
    <location>
        <begin position="422"/>
        <end position="434"/>
    </location>
</feature>
<name>A0A2H5Q7I6_CITUN</name>
<keyword evidence="3" id="KW-0507">mRNA processing</keyword>
<feature type="compositionally biased region" description="Basic residues" evidence="7">
    <location>
        <begin position="330"/>
        <end position="343"/>
    </location>
</feature>
<feature type="region of interest" description="Disordered" evidence="7">
    <location>
        <begin position="230"/>
        <end position="878"/>
    </location>
</feature>
<feature type="region of interest" description="Disordered" evidence="7">
    <location>
        <begin position="174"/>
        <end position="207"/>
    </location>
</feature>
<feature type="compositionally biased region" description="Basic and acidic residues" evidence="7">
    <location>
        <begin position="564"/>
        <end position="575"/>
    </location>
</feature>
<evidence type="ECO:0000313" key="9">
    <source>
        <dbReference type="EMBL" id="GAY60594.1"/>
    </source>
</evidence>
<evidence type="ECO:0000256" key="5">
    <source>
        <dbReference type="ARBA" id="ARBA00023187"/>
    </source>
</evidence>
<feature type="compositionally biased region" description="Basic and acidic residues" evidence="7">
    <location>
        <begin position="623"/>
        <end position="689"/>
    </location>
</feature>
<dbReference type="GO" id="GO:0005681">
    <property type="term" value="C:spliceosomal complex"/>
    <property type="evidence" value="ECO:0007669"/>
    <property type="project" value="UniProtKB-KW"/>
</dbReference>
<keyword evidence="6" id="KW-0539">Nucleus</keyword>
<protein>
    <recommendedName>
        <fullName evidence="8">CWF21 domain-containing protein</fullName>
    </recommendedName>
</protein>
<comment type="similarity">
    <text evidence="2">Belongs to the CWC21 family.</text>
</comment>